<evidence type="ECO:0000256" key="3">
    <source>
        <dbReference type="ARBA" id="ARBA00023163"/>
    </source>
</evidence>
<dbReference type="PANTHER" id="PTHR39515:SF2">
    <property type="entry name" value="HTH-TYPE TRANSCRIPTIONAL REGULATOR RV0880"/>
    <property type="match status" value="1"/>
</dbReference>
<dbReference type="PROSITE" id="PS50995">
    <property type="entry name" value="HTH_MARR_2"/>
    <property type="match status" value="1"/>
</dbReference>
<feature type="domain" description="HTH marR-type" evidence="4">
    <location>
        <begin position="16"/>
        <end position="148"/>
    </location>
</feature>
<reference evidence="5 6" key="1">
    <citation type="submission" date="2024-09" db="EMBL/GenBank/DDBJ databases">
        <authorList>
            <person name="Sun Q."/>
            <person name="Mori K."/>
        </authorList>
    </citation>
    <scope>NUCLEOTIDE SEQUENCE [LARGE SCALE GENOMIC DNA]</scope>
    <source>
        <strain evidence="5 6">JCM 13519</strain>
    </source>
</reference>
<keyword evidence="1" id="KW-0805">Transcription regulation</keyword>
<dbReference type="EMBL" id="JBHMBH010000040">
    <property type="protein sequence ID" value="MFB9716009.1"/>
    <property type="molecule type" value="Genomic_DNA"/>
</dbReference>
<evidence type="ECO:0000259" key="4">
    <source>
        <dbReference type="PROSITE" id="PS50995"/>
    </source>
</evidence>
<dbReference type="PANTHER" id="PTHR39515">
    <property type="entry name" value="CONSERVED PROTEIN"/>
    <property type="match status" value="1"/>
</dbReference>
<dbReference type="InterPro" id="IPR023187">
    <property type="entry name" value="Tscrpt_reg_MarR-type_CS"/>
</dbReference>
<protein>
    <submittedName>
        <fullName evidence="5">MarR family winged helix-turn-helix transcriptional regulator</fullName>
    </submittedName>
</protein>
<gene>
    <name evidence="5" type="ORF">ACFFPI_18085</name>
</gene>
<dbReference type="InterPro" id="IPR052526">
    <property type="entry name" value="HTH-type_Bedaq_tolerance"/>
</dbReference>
<accession>A0ABV5UUW2</accession>
<name>A0ABV5UUW2_9MICC</name>
<evidence type="ECO:0000313" key="6">
    <source>
        <dbReference type="Proteomes" id="UP001589536"/>
    </source>
</evidence>
<keyword evidence="3" id="KW-0804">Transcription</keyword>
<dbReference type="Pfam" id="PF12802">
    <property type="entry name" value="MarR_2"/>
    <property type="match status" value="1"/>
</dbReference>
<evidence type="ECO:0000256" key="2">
    <source>
        <dbReference type="ARBA" id="ARBA00023125"/>
    </source>
</evidence>
<organism evidence="5 6">
    <name type="scientific">Arthrobacter methylotrophus</name>
    <dbReference type="NCBI Taxonomy" id="121291"/>
    <lineage>
        <taxon>Bacteria</taxon>
        <taxon>Bacillati</taxon>
        <taxon>Actinomycetota</taxon>
        <taxon>Actinomycetes</taxon>
        <taxon>Micrococcales</taxon>
        <taxon>Micrococcaceae</taxon>
        <taxon>Arthrobacter</taxon>
    </lineage>
</organism>
<dbReference type="Gene3D" id="1.10.287.100">
    <property type="match status" value="1"/>
</dbReference>
<evidence type="ECO:0000313" key="5">
    <source>
        <dbReference type="EMBL" id="MFB9716009.1"/>
    </source>
</evidence>
<dbReference type="InterPro" id="IPR000835">
    <property type="entry name" value="HTH_MarR-typ"/>
</dbReference>
<dbReference type="Proteomes" id="UP001589536">
    <property type="component" value="Unassembled WGS sequence"/>
</dbReference>
<evidence type="ECO:0000256" key="1">
    <source>
        <dbReference type="ARBA" id="ARBA00023015"/>
    </source>
</evidence>
<proteinExistence type="predicted"/>
<dbReference type="InterPro" id="IPR036390">
    <property type="entry name" value="WH_DNA-bd_sf"/>
</dbReference>
<dbReference type="PROSITE" id="PS01117">
    <property type="entry name" value="HTH_MARR_1"/>
    <property type="match status" value="1"/>
</dbReference>
<keyword evidence="2" id="KW-0238">DNA-binding</keyword>
<dbReference type="InterPro" id="IPR036388">
    <property type="entry name" value="WH-like_DNA-bd_sf"/>
</dbReference>
<dbReference type="SMART" id="SM00347">
    <property type="entry name" value="HTH_MARR"/>
    <property type="match status" value="1"/>
</dbReference>
<dbReference type="Gene3D" id="1.10.10.10">
    <property type="entry name" value="Winged helix-like DNA-binding domain superfamily/Winged helix DNA-binding domain"/>
    <property type="match status" value="1"/>
</dbReference>
<dbReference type="SUPFAM" id="SSF46785">
    <property type="entry name" value="Winged helix' DNA-binding domain"/>
    <property type="match status" value="1"/>
</dbReference>
<keyword evidence="6" id="KW-1185">Reference proteome</keyword>
<sequence length="149" mass="16069">MISGPGPDAARSFEVAAELRVLIGQFTRRLREHSQVDNLSNAQKAVLIHLERDGSATMSALARVEGMRPQSMGPIISALAGAGLVEGGPDPADGRRRILSLTAEARKSISAGRAAKADWLYRTIQSKLTPDEQERLPGAIHLLKRLLEP</sequence>
<dbReference type="RefSeq" id="WP_345046037.1">
    <property type="nucleotide sequence ID" value="NZ_BAABED010000001.1"/>
</dbReference>
<comment type="caution">
    <text evidence="5">The sequence shown here is derived from an EMBL/GenBank/DDBJ whole genome shotgun (WGS) entry which is preliminary data.</text>
</comment>